<protein>
    <submittedName>
        <fullName evidence="1">Uncharacterized protein</fullName>
    </submittedName>
</protein>
<reference evidence="1" key="1">
    <citation type="journal article" date="2020" name="Nature">
        <title>Giant virus diversity and host interactions through global metagenomics.</title>
        <authorList>
            <person name="Schulz F."/>
            <person name="Roux S."/>
            <person name="Paez-Espino D."/>
            <person name="Jungbluth S."/>
            <person name="Walsh D.A."/>
            <person name="Denef V.J."/>
            <person name="McMahon K.D."/>
            <person name="Konstantinidis K.T."/>
            <person name="Eloe-Fadrosh E.A."/>
            <person name="Kyrpides N.C."/>
            <person name="Woyke T."/>
        </authorList>
    </citation>
    <scope>NUCLEOTIDE SEQUENCE</scope>
    <source>
        <strain evidence="1">GVMAG-M-3300013285-6</strain>
    </source>
</reference>
<dbReference type="AlphaFoldDB" id="A0A6C0BIN5"/>
<sequence>MSNLELVVAEAKKFGLSGTIDSGAVISVGVKLAAFVNKLPGLKGKDKSELVVAAIIKCIDEMGAAGDEATKARLKDTARVALPSAIQAVLDVSNGKFSIKKVKASTLLSWFSCAASSAISVAAKAGVISNEQVKAAENVLEKVEKVEKVAAKLEGGASVNGEAKEIVSAGVLPVAMVKVEEAVAAAAVAPVAAAVAPVAAAAAAEVPVPVAEVPPPAGEVPPPAGN</sequence>
<name>A0A6C0BIN5_9ZZZZ</name>
<proteinExistence type="predicted"/>
<organism evidence="1">
    <name type="scientific">viral metagenome</name>
    <dbReference type="NCBI Taxonomy" id="1070528"/>
    <lineage>
        <taxon>unclassified sequences</taxon>
        <taxon>metagenomes</taxon>
        <taxon>organismal metagenomes</taxon>
    </lineage>
</organism>
<dbReference type="EMBL" id="MN739166">
    <property type="protein sequence ID" value="QHS91882.1"/>
    <property type="molecule type" value="Genomic_DNA"/>
</dbReference>
<accession>A0A6C0BIN5</accession>
<evidence type="ECO:0000313" key="1">
    <source>
        <dbReference type="EMBL" id="QHS91882.1"/>
    </source>
</evidence>